<comment type="caution">
    <text evidence="8">The sequence shown here is derived from an EMBL/GenBank/DDBJ whole genome shotgun (WGS) entry which is preliminary data.</text>
</comment>
<protein>
    <submittedName>
        <fullName evidence="8">Proprotein convertase P-domain-containing protein</fullName>
    </submittedName>
</protein>
<dbReference type="PROSITE" id="PS51829">
    <property type="entry name" value="P_HOMO_B"/>
    <property type="match status" value="1"/>
</dbReference>
<dbReference type="NCBIfam" id="TIGR04183">
    <property type="entry name" value="Por_Secre_tail"/>
    <property type="match status" value="1"/>
</dbReference>
<dbReference type="PROSITE" id="PS50825">
    <property type="entry name" value="HYR"/>
    <property type="match status" value="1"/>
</dbReference>
<dbReference type="InterPro" id="IPR026444">
    <property type="entry name" value="Secre_tail"/>
</dbReference>
<dbReference type="GO" id="GO:0000272">
    <property type="term" value="P:polysaccharide catabolic process"/>
    <property type="evidence" value="ECO:0007669"/>
    <property type="project" value="InterPro"/>
</dbReference>
<keyword evidence="3" id="KW-0378">Hydrolase</keyword>
<dbReference type="SUPFAM" id="SSF49785">
    <property type="entry name" value="Galactose-binding domain-like"/>
    <property type="match status" value="2"/>
</dbReference>
<dbReference type="Pfam" id="PF01483">
    <property type="entry name" value="P_proprotein"/>
    <property type="match status" value="1"/>
</dbReference>
<keyword evidence="2" id="KW-0677">Repeat</keyword>
<dbReference type="InterPro" id="IPR036439">
    <property type="entry name" value="Dockerin_dom_sf"/>
</dbReference>
<dbReference type="GO" id="GO:0004252">
    <property type="term" value="F:serine-type endopeptidase activity"/>
    <property type="evidence" value="ECO:0007669"/>
    <property type="project" value="InterPro"/>
</dbReference>
<evidence type="ECO:0000256" key="2">
    <source>
        <dbReference type="ARBA" id="ARBA00022737"/>
    </source>
</evidence>
<dbReference type="InterPro" id="IPR002884">
    <property type="entry name" value="P_dom"/>
</dbReference>
<dbReference type="Pfam" id="PF02494">
    <property type="entry name" value="HYR"/>
    <property type="match status" value="2"/>
</dbReference>
<sequence length="2096" mass="223419">MNTIRLTQQCVSSALKVSLSLAFLLLTLTWASAQTFNGSTINTAGNSSIPSTGTGGCTVAPQTTGGTFFNNTVAGLAAGAGVASVQINLTHTWDADLGIFLLAPNGQRIELTSGNGGAADNYTNTVFSDGQPSITTGAAPFTGTFSPEGTTATFCTNPGTIATLTNFTQGQNGTWQLVIQDNAGGDSGTMLAWNITFVAQAPPCLLSTPANLTVNAGAGTCAASPVVNLPAQNPASCANGTGTGIRYSVNGGAFVSVGGLPATTNVTFTNLPAGVNTIVWQTYTIANGVTVSTVTQMITVVDTTPPTVTCPGNMTINLDPGACSANVNYLVTGTDNCPFLGPLAQLNTITAGGNGNNANGMVWFDINNLTGSAINVTQIGMNIANATTLNVYRKAGTFAGFQTNAGAWTLVATGNANVGPFSGPFPGNGTITPCNVSFTLLPGVNGIALGMPGSASNYTNGNGTNQTYTDGTITLTAGSTANTAFGAPFTPRVFNGYVKYQTLTTMGNVIQTSGLPSGSDFPIGTTTNCFKVTDTAGNMGTCCFNVTVNEFANPSTTLACNDDVQISLDATCTAVVDASMILEGDVYGCFDDYIVEILQGGVYVPAILGPQHVGQTIQTRVTDPATGNSCWGTIHVEDKLPPTIECRPVTILCGEALPTVPAPQIVGYQNILYTGLNDLVETNSFTYNFDFSYLPPATPVLDVDVRIKIDDHTWLPDLNVELTSPSGLTKSIFTIGGCVGQDWPINCILDDNGATITLCLELNTPGGLGRLKPLQAGVSQNILFNFNALDASGIWKVKISDNAAGDDGHIREVGVFINVNLPQVDPADNCGDVDLTYTDTESGDPCEGLLITRHWVATDQSGNTAACDQLITVLPLVLDSVDCPAAYVGHCGESTDPTNTGWPSVNGTPITDDNNVCNIFVGFWDHTLNDCGNGVKIVRTWTILDWCTQTTLECVQVIKLADDEAPIISCPSDLTVGTDFWYCYANVSVPKPTVTDACGSAWTLALTATGGHIVNFGNNYVLNQVPVGTVTVTWTATDECGNHSSCSFTITVVDDVVPVALCDEHTVVSLTNDGPFGITLVPAKVFDDGSYDACGPVTFRARRMESCIDFDWTTDGACVDDIPGGIPPVNSRDKGTVSRPCVPFACCDVGAGPIMVELEVTDAAGNRNFCMVEAIVQDKISPFVQCPPDITVSCDFWFNVQEGTFVDADGNNNGNLDEDPLSPVFGNMYDAFQYNDDESVRQDIIINDPGNPHVSHPHFWGIDGWADDNCEVNLQVRVRVVNDCSGDALPPGAPAGAVKLVERRFSASDGNQGIAPGTCTQRIWVVDFDPFFITDITCGLYNNDDVVWPCDVLLTSCPDDLGDTGEPIVYDDACSLIGVAYEDQRFEFVDGACFKILRHWSVIDWCQYNSLTGEGLWHYVQVIKVHDNEGPEFLNCPTGPVTLCVADDGVSLPANNQAFLGHNNPLSSSCSVHLNLCQTVHETCSDIVNYDVKLYPFNGDEFIYVKPLTSVATDSSHNANLCFDTRTNSIKSIRDNGLPYNSPFCGDYHKLLWSAEDGCGNWSHCEYLIRLEDCKQPSPVCINGLSTVVMPIGGQVTIWAKDFNASSFDDCTAEEDLLYSFSGTSYTPSFTYTCDNVPAFGVELAVNIWVADGGTDDNCNGQISWSERNKDFCTTTIVITDNAHVCPDTSGSILAGEILTEDVQAVEKVSVTLTSPGHVFPTYVTVENGKYNFSNIIIPDNYTLNADRNDAHRNGVSTLDLVRIQKHLLGIEPLTSPYDLIAADANNSQSVSAIDLVELRKLILGIYTELPANKSWRFVDKSYQFADATHPWPFDEVIDVVNMNSNQYDKDFVAIKIGDVNNSVQANAKQVLPRSDKGVVSFVANDRVVTTGEMVDVAISSNDFAAIEGYQFTLQTQGLEFRGVESGIINMSDDNMGVFGSTLTASWNKAGGVSAKASDVLFTLKFQATAPGKLSTMMALNSKETQAEAYNTQDDIKGLKLTFRGAEHGAEFALYQNEPNPFKGNTVIGYDMPTSGKVTLTLFDVTGKVLFVKDQESVKGYNTISVSSKSIPSVGVLYYRLDANEYTATKKMVIIE</sequence>
<dbReference type="SUPFAM" id="SSF63446">
    <property type="entry name" value="Type I dockerin domain"/>
    <property type="match status" value="1"/>
</dbReference>
<dbReference type="InterPro" id="IPR016134">
    <property type="entry name" value="Dockerin_dom"/>
</dbReference>
<organism evidence="8 9">
    <name type="scientific">Candidatus Opimibacter skivensis</name>
    <dbReference type="NCBI Taxonomy" id="2982028"/>
    <lineage>
        <taxon>Bacteria</taxon>
        <taxon>Pseudomonadati</taxon>
        <taxon>Bacteroidota</taxon>
        <taxon>Saprospiria</taxon>
        <taxon>Saprospirales</taxon>
        <taxon>Saprospiraceae</taxon>
        <taxon>Candidatus Opimibacter</taxon>
    </lineage>
</organism>
<dbReference type="Proteomes" id="UP000808337">
    <property type="component" value="Unassembled WGS sequence"/>
</dbReference>
<dbReference type="Gene3D" id="1.10.1330.10">
    <property type="entry name" value="Dockerin domain"/>
    <property type="match status" value="1"/>
</dbReference>
<dbReference type="PANTHER" id="PTHR46343">
    <property type="entry name" value="HYR DOMAIN-CONTAINING PROTEIN"/>
    <property type="match status" value="1"/>
</dbReference>
<evidence type="ECO:0000259" key="5">
    <source>
        <dbReference type="PROSITE" id="PS50825"/>
    </source>
</evidence>
<keyword evidence="1" id="KW-0645">Protease</keyword>
<dbReference type="InterPro" id="IPR008979">
    <property type="entry name" value="Galactose-bd-like_sf"/>
</dbReference>
<reference evidence="8 9" key="1">
    <citation type="submission" date="2020-10" db="EMBL/GenBank/DDBJ databases">
        <title>Connecting structure to function with the recovery of over 1000 high-quality activated sludge metagenome-assembled genomes encoding full-length rRNA genes using long-read sequencing.</title>
        <authorList>
            <person name="Singleton C.M."/>
            <person name="Petriglieri F."/>
            <person name="Kristensen J.M."/>
            <person name="Kirkegaard R.H."/>
            <person name="Michaelsen T.Y."/>
            <person name="Andersen M.H."/>
            <person name="Karst S.M."/>
            <person name="Dueholm M.S."/>
            <person name="Nielsen P.H."/>
            <person name="Albertsen M."/>
        </authorList>
    </citation>
    <scope>NUCLEOTIDE SEQUENCE [LARGE SCALE GENOMIC DNA]</scope>
    <source>
        <strain evidence="8">Ribe_18-Q3-R11-54_MAXAC.273</strain>
    </source>
</reference>
<feature type="signal peptide" evidence="4">
    <location>
        <begin position="1"/>
        <end position="33"/>
    </location>
</feature>
<dbReference type="PANTHER" id="PTHR46343:SF2">
    <property type="entry name" value="SUSHI_VON WILLEBRAND FACTOR TYPE A_EGF_PENTRAXIN DOMAIN-CONTAINING 1"/>
    <property type="match status" value="1"/>
</dbReference>
<evidence type="ECO:0000256" key="4">
    <source>
        <dbReference type="SAM" id="SignalP"/>
    </source>
</evidence>
<dbReference type="InterPro" id="IPR013783">
    <property type="entry name" value="Ig-like_fold"/>
</dbReference>
<feature type="domain" description="Dockerin" evidence="6">
    <location>
        <begin position="1741"/>
        <end position="1812"/>
    </location>
</feature>
<feature type="domain" description="HYR" evidence="5">
    <location>
        <begin position="961"/>
        <end position="1054"/>
    </location>
</feature>
<evidence type="ECO:0000256" key="1">
    <source>
        <dbReference type="ARBA" id="ARBA00022670"/>
    </source>
</evidence>
<dbReference type="PROSITE" id="PS51766">
    <property type="entry name" value="DOCKERIN"/>
    <property type="match status" value="1"/>
</dbReference>
<name>A0A9D7XQG0_9BACT</name>
<evidence type="ECO:0000256" key="3">
    <source>
        <dbReference type="ARBA" id="ARBA00022801"/>
    </source>
</evidence>
<accession>A0A9D7XQG0</accession>
<evidence type="ECO:0000259" key="6">
    <source>
        <dbReference type="PROSITE" id="PS51766"/>
    </source>
</evidence>
<feature type="domain" description="P/Homo B" evidence="7">
    <location>
        <begin position="31"/>
        <end position="203"/>
    </location>
</feature>
<gene>
    <name evidence="8" type="ORF">IPP15_11310</name>
</gene>
<dbReference type="InterPro" id="IPR043555">
    <property type="entry name" value="SRPX-like"/>
</dbReference>
<dbReference type="InterPro" id="IPR003410">
    <property type="entry name" value="HYR_dom"/>
</dbReference>
<dbReference type="Gene3D" id="2.60.120.260">
    <property type="entry name" value="Galactose-binding domain-like"/>
    <property type="match status" value="2"/>
</dbReference>
<keyword evidence="4" id="KW-0732">Signal</keyword>
<dbReference type="Gene3D" id="2.60.40.10">
    <property type="entry name" value="Immunoglobulins"/>
    <property type="match status" value="1"/>
</dbReference>
<dbReference type="CDD" id="cd08547">
    <property type="entry name" value="Type_II_cohesin"/>
    <property type="match status" value="1"/>
</dbReference>
<evidence type="ECO:0000313" key="8">
    <source>
        <dbReference type="EMBL" id="MBK9982991.1"/>
    </source>
</evidence>
<dbReference type="GO" id="GO:0006508">
    <property type="term" value="P:proteolysis"/>
    <property type="evidence" value="ECO:0007669"/>
    <property type="project" value="UniProtKB-KW"/>
</dbReference>
<dbReference type="EMBL" id="JADKGY010000008">
    <property type="protein sequence ID" value="MBK9982991.1"/>
    <property type="molecule type" value="Genomic_DNA"/>
</dbReference>
<evidence type="ECO:0000259" key="7">
    <source>
        <dbReference type="PROSITE" id="PS51829"/>
    </source>
</evidence>
<evidence type="ECO:0000313" key="9">
    <source>
        <dbReference type="Proteomes" id="UP000808337"/>
    </source>
</evidence>
<proteinExistence type="predicted"/>
<feature type="chain" id="PRO_5039110888" evidence="4">
    <location>
        <begin position="34"/>
        <end position="2096"/>
    </location>
</feature>
<dbReference type="CDD" id="cd14252">
    <property type="entry name" value="Dockerin_like"/>
    <property type="match status" value="1"/>
</dbReference>